<dbReference type="InterPro" id="IPR034016">
    <property type="entry name" value="M1_APN-typ"/>
</dbReference>
<dbReference type="Pfam" id="PF17900">
    <property type="entry name" value="Peptidase_M1_N"/>
    <property type="match status" value="1"/>
</dbReference>
<comment type="subcellular location">
    <subcellularLocation>
        <location evidence="2">Cell membrane</location>
        <topology evidence="2">Lipid-anchor</topology>
        <topology evidence="2">GPI-anchor</topology>
    </subcellularLocation>
</comment>
<reference evidence="12 13" key="1">
    <citation type="journal article" date="2023" name="Nucleic Acids Res.">
        <title>The hologenome of Daphnia magna reveals possible DNA methylation and microbiome-mediated evolution of the host genome.</title>
        <authorList>
            <person name="Chaturvedi A."/>
            <person name="Li X."/>
            <person name="Dhandapani V."/>
            <person name="Marshall H."/>
            <person name="Kissane S."/>
            <person name="Cuenca-Cambronero M."/>
            <person name="Asole G."/>
            <person name="Calvet F."/>
            <person name="Ruiz-Romero M."/>
            <person name="Marangio P."/>
            <person name="Guigo R."/>
            <person name="Rago D."/>
            <person name="Mirbahai L."/>
            <person name="Eastwood N."/>
            <person name="Colbourne J.K."/>
            <person name="Zhou J."/>
            <person name="Mallon E."/>
            <person name="Orsini L."/>
        </authorList>
    </citation>
    <scope>NUCLEOTIDE SEQUENCE [LARGE SCALE GENOMIC DNA]</scope>
    <source>
        <strain evidence="12">LRV0_1</strain>
    </source>
</reference>
<dbReference type="SUPFAM" id="SSF63737">
    <property type="entry name" value="Leukotriene A4 hydrolase N-terminal domain"/>
    <property type="match status" value="1"/>
</dbReference>
<dbReference type="InterPro" id="IPR024571">
    <property type="entry name" value="ERAP1-like_C_dom"/>
</dbReference>
<dbReference type="InterPro" id="IPR045357">
    <property type="entry name" value="Aminopeptidase_N-like_N"/>
</dbReference>
<evidence type="ECO:0000256" key="1">
    <source>
        <dbReference type="ARBA" id="ARBA00001947"/>
    </source>
</evidence>
<evidence type="ECO:0000256" key="2">
    <source>
        <dbReference type="ARBA" id="ARBA00004609"/>
    </source>
</evidence>
<dbReference type="PRINTS" id="PR00756">
    <property type="entry name" value="ALADIPTASE"/>
</dbReference>
<dbReference type="Pfam" id="PF01433">
    <property type="entry name" value="Peptidase_M1"/>
    <property type="match status" value="1"/>
</dbReference>
<evidence type="ECO:0008006" key="14">
    <source>
        <dbReference type="Google" id="ProtNLM"/>
    </source>
</evidence>
<evidence type="ECO:0000259" key="11">
    <source>
        <dbReference type="Pfam" id="PF17900"/>
    </source>
</evidence>
<dbReference type="SUPFAM" id="SSF55486">
    <property type="entry name" value="Metalloproteases ('zincins'), catalytic domain"/>
    <property type="match status" value="1"/>
</dbReference>
<name>A0ABR0A1V5_9CRUS</name>
<evidence type="ECO:0000256" key="6">
    <source>
        <dbReference type="ARBA" id="ARBA00022801"/>
    </source>
</evidence>
<keyword evidence="5" id="KW-0479">Metal-binding</keyword>
<feature type="domain" description="Peptidase M1 membrane alanine aminopeptidase" evidence="9">
    <location>
        <begin position="336"/>
        <end position="562"/>
    </location>
</feature>
<dbReference type="InterPro" id="IPR001930">
    <property type="entry name" value="Peptidase_M1"/>
</dbReference>
<dbReference type="Gene3D" id="2.60.40.1910">
    <property type="match status" value="1"/>
</dbReference>
<evidence type="ECO:0000256" key="4">
    <source>
        <dbReference type="ARBA" id="ARBA00022670"/>
    </source>
</evidence>
<evidence type="ECO:0000256" key="8">
    <source>
        <dbReference type="ARBA" id="ARBA00023049"/>
    </source>
</evidence>
<feature type="domain" description="ERAP1-like C-terminal" evidence="10">
    <location>
        <begin position="657"/>
        <end position="977"/>
    </location>
</feature>
<keyword evidence="8" id="KW-0482">Metalloprotease</keyword>
<evidence type="ECO:0000313" key="13">
    <source>
        <dbReference type="Proteomes" id="UP001234178"/>
    </source>
</evidence>
<dbReference type="InterPro" id="IPR042097">
    <property type="entry name" value="Aminopeptidase_N-like_N_sf"/>
</dbReference>
<dbReference type="InterPro" id="IPR014782">
    <property type="entry name" value="Peptidase_M1_dom"/>
</dbReference>
<keyword evidence="13" id="KW-1185">Reference proteome</keyword>
<evidence type="ECO:0000256" key="5">
    <source>
        <dbReference type="ARBA" id="ARBA00022723"/>
    </source>
</evidence>
<evidence type="ECO:0000313" key="12">
    <source>
        <dbReference type="EMBL" id="KAK4018893.1"/>
    </source>
</evidence>
<proteinExistence type="inferred from homology"/>
<dbReference type="Pfam" id="PF11838">
    <property type="entry name" value="ERAP1_C"/>
    <property type="match status" value="1"/>
</dbReference>
<comment type="caution">
    <text evidence="12">The sequence shown here is derived from an EMBL/GenBank/DDBJ whole genome shotgun (WGS) entry which is preliminary data.</text>
</comment>
<dbReference type="EMBL" id="JAOYFB010000036">
    <property type="protein sequence ID" value="KAK4018893.1"/>
    <property type="molecule type" value="Genomic_DNA"/>
</dbReference>
<accession>A0ABR0A1V5</accession>
<dbReference type="CDD" id="cd09601">
    <property type="entry name" value="M1_APN-Q_like"/>
    <property type="match status" value="1"/>
</dbReference>
<gene>
    <name evidence="12" type="ORF">OUZ56_000932</name>
</gene>
<dbReference type="Gene3D" id="1.10.390.10">
    <property type="entry name" value="Neutral Protease Domain 2"/>
    <property type="match status" value="1"/>
</dbReference>
<protein>
    <recommendedName>
        <fullName evidence="14">Aminopeptidase</fullName>
    </recommendedName>
</protein>
<evidence type="ECO:0000256" key="3">
    <source>
        <dbReference type="ARBA" id="ARBA00010136"/>
    </source>
</evidence>
<dbReference type="PANTHER" id="PTHR11533:SF294">
    <property type="entry name" value="THYROTROPIN-RELEASING HORMONE-DEGRADING ECTOENZYME"/>
    <property type="match status" value="1"/>
</dbReference>
<dbReference type="InterPro" id="IPR050344">
    <property type="entry name" value="Peptidase_M1_aminopeptidases"/>
</dbReference>
<evidence type="ECO:0000256" key="7">
    <source>
        <dbReference type="ARBA" id="ARBA00022833"/>
    </source>
</evidence>
<dbReference type="Gene3D" id="1.25.50.20">
    <property type="match status" value="1"/>
</dbReference>
<keyword evidence="6" id="KW-0378">Hydrolase</keyword>
<evidence type="ECO:0000259" key="10">
    <source>
        <dbReference type="Pfam" id="PF11838"/>
    </source>
</evidence>
<keyword evidence="7" id="KW-0862">Zinc</keyword>
<dbReference type="Gene3D" id="2.60.40.1730">
    <property type="entry name" value="tricorn interacting facor f3 domain"/>
    <property type="match status" value="1"/>
</dbReference>
<feature type="domain" description="Aminopeptidase N-like N-terminal" evidence="11">
    <location>
        <begin position="77"/>
        <end position="296"/>
    </location>
</feature>
<dbReference type="Proteomes" id="UP001234178">
    <property type="component" value="Unassembled WGS sequence"/>
</dbReference>
<dbReference type="InterPro" id="IPR027268">
    <property type="entry name" value="Peptidase_M4/M1_CTD_sf"/>
</dbReference>
<comment type="similarity">
    <text evidence="3">Belongs to the peptidase M1 family.</text>
</comment>
<dbReference type="PANTHER" id="PTHR11533">
    <property type="entry name" value="PROTEASE M1 ZINC METALLOPROTEASE"/>
    <property type="match status" value="1"/>
</dbReference>
<sequence length="1020" mass="118883">MCRHKVQLQTWMLKVNDMGLQRDTDRQIFEAATDFYQGQISATMDVCHHARTNEVRLILTLFANFNDGQRIGSSLRPLHYDLVLLPIISGSSPRLCGHVFIDLEPTTSTNVVTFHGVDITLLDVSVEPVLGVRNETTTNFSDDRFLQLEDLCFSGLYVSVSRVFQRIQDDPERQQSNIILKQSLKKGKRYRIGLLYMANVRDESKGFYRINYKTNDDSCCHEGWFGGTQMQVTEARKVLPCLDEPGFKSTFDIIVGHNKAMSALANMPEMATVPMVNTRDWMWTSFSRTPLMPTYLLAMFVTDYQHLEQVYQVGDRTVKLRYWGRPEQLPHFKHIMEVTPKMLHYMETYVNQPFSLPKLDFITAPIDLHFEAMENWGLILFRDDKLYHNEETDSEDDRFYRTQIMAHELAHQFFGNLVTCDWWSDIWFNEGFSSFLEVDIINHAMPNETFRPEAAQLKGIRNAMKFEEKHVKPLTVVRQVETADEADRMFDAISYSKGNGLLLMLRNFVGQETFQIAVATYMERFQFQSVNSQRFMEILDEELHQDREFGRTMNVTKIMNSWTGQPSYPIVRCSKTGDGRIRLSQEPFPMSYNYSSHGKDTRLWWIPLAMTDAKRPDFSHGGTYPRIWLTPDRPTLEIPYFPPLSRHQAAEDAENSWIFINGQSSSYIRVLYDKSNWRLLSNQLMINHTVIPKVSRAQLIDDAFTLAVAGLLEYETVLDLIEYLTLVNDEFVRSTSQFHLQWMKERSRHNESLYQLFGEYTRRFKYEKMDKGESDEYHNLIRLDAFDQLDGIDCHNWSDGVCVDQVLRLFRAQMTGTITPGEKRAMFENLERNWCVVIRHAGKEEWEWAWRATLRDLSSTQRIKILSAMTCTPHRGQLKQLLARVFSPTIDQNPHETFKTIEKMAENPVARSMVLNFIKNNWESLERHFKRSGDTLKLLASAAKHLSNAEDLDEMFQLIFELQNKDNKLDHSVTEGILDGIRSNIRWAEKNLDEVYSVLAARVITRRTDKPFTSPYVNTI</sequence>
<evidence type="ECO:0000259" key="9">
    <source>
        <dbReference type="Pfam" id="PF01433"/>
    </source>
</evidence>
<comment type="cofactor">
    <cofactor evidence="1">
        <name>Zn(2+)</name>
        <dbReference type="ChEBI" id="CHEBI:29105"/>
    </cofactor>
</comment>
<organism evidence="12 13">
    <name type="scientific">Daphnia magna</name>
    <dbReference type="NCBI Taxonomy" id="35525"/>
    <lineage>
        <taxon>Eukaryota</taxon>
        <taxon>Metazoa</taxon>
        <taxon>Ecdysozoa</taxon>
        <taxon>Arthropoda</taxon>
        <taxon>Crustacea</taxon>
        <taxon>Branchiopoda</taxon>
        <taxon>Diplostraca</taxon>
        <taxon>Cladocera</taxon>
        <taxon>Anomopoda</taxon>
        <taxon>Daphniidae</taxon>
        <taxon>Daphnia</taxon>
    </lineage>
</organism>
<keyword evidence="4" id="KW-0645">Protease</keyword>